<evidence type="ECO:0000313" key="2">
    <source>
        <dbReference type="Proteomes" id="UP001501004"/>
    </source>
</evidence>
<comment type="caution">
    <text evidence="1">The sequence shown here is derived from an EMBL/GenBank/DDBJ whole genome shotgun (WGS) entry which is preliminary data.</text>
</comment>
<accession>A0ABP7FEJ8</accession>
<organism evidence="1 2">
    <name type="scientific">Leifsonella bigeumensis</name>
    <dbReference type="NCBI Taxonomy" id="433643"/>
    <lineage>
        <taxon>Bacteria</taxon>
        <taxon>Bacillati</taxon>
        <taxon>Actinomycetota</taxon>
        <taxon>Actinomycetes</taxon>
        <taxon>Micrococcales</taxon>
        <taxon>Microbacteriaceae</taxon>
        <taxon>Leifsonella</taxon>
    </lineage>
</organism>
<keyword evidence="2" id="KW-1185">Reference proteome</keyword>
<reference evidence="2" key="1">
    <citation type="journal article" date="2019" name="Int. J. Syst. Evol. Microbiol.">
        <title>The Global Catalogue of Microorganisms (GCM) 10K type strain sequencing project: providing services to taxonomists for standard genome sequencing and annotation.</title>
        <authorList>
            <consortium name="The Broad Institute Genomics Platform"/>
            <consortium name="The Broad Institute Genome Sequencing Center for Infectious Disease"/>
            <person name="Wu L."/>
            <person name="Ma J."/>
        </authorList>
    </citation>
    <scope>NUCLEOTIDE SEQUENCE [LARGE SCALE GENOMIC DNA]</scope>
    <source>
        <strain evidence="2">JCM 16949</strain>
    </source>
</reference>
<dbReference type="EMBL" id="BAABAE010000002">
    <property type="protein sequence ID" value="GAA3735659.1"/>
    <property type="molecule type" value="Genomic_DNA"/>
</dbReference>
<dbReference type="Proteomes" id="UP001501004">
    <property type="component" value="Unassembled WGS sequence"/>
</dbReference>
<gene>
    <name evidence="1" type="ORF">GCM10022239_09610</name>
</gene>
<evidence type="ECO:0000313" key="1">
    <source>
        <dbReference type="EMBL" id="GAA3735659.1"/>
    </source>
</evidence>
<name>A0ABP7FEJ8_9MICO</name>
<protein>
    <submittedName>
        <fullName evidence="1">Uncharacterized protein</fullName>
    </submittedName>
</protein>
<proteinExistence type="predicted"/>
<sequence length="72" mass="8357">MARRAIFRSMASFWQHSVEYWQSCHSWQYRSRHRFTAMILLALIAALAAAGFAATVVVASRDGYRRIPTRPR</sequence>